<comment type="subcellular location">
    <subcellularLocation>
        <location evidence="1">Cell inner membrane</location>
        <topology evidence="1">Multi-pass membrane protein</topology>
    </subcellularLocation>
</comment>
<accession>A0A845SGX2</accession>
<evidence type="ECO:0000256" key="7">
    <source>
        <dbReference type="SAM" id="Phobius"/>
    </source>
</evidence>
<reference evidence="8 9" key="2">
    <citation type="submission" date="2020-02" db="EMBL/GenBank/DDBJ databases">
        <title>The new genus of Enterobacteriales.</title>
        <authorList>
            <person name="Kim I.S."/>
        </authorList>
    </citation>
    <scope>NUCLEOTIDE SEQUENCE [LARGE SCALE GENOMIC DNA]</scope>
    <source>
        <strain evidence="8 9">SAP-6</strain>
    </source>
</reference>
<comment type="similarity">
    <text evidence="2">Belongs to the binding-protein-dependent transport system permease family. AraH/RbsC subfamily.</text>
</comment>
<dbReference type="Pfam" id="PF02653">
    <property type="entry name" value="BPD_transp_2"/>
    <property type="match status" value="1"/>
</dbReference>
<feature type="transmembrane region" description="Helical" evidence="7">
    <location>
        <begin position="26"/>
        <end position="46"/>
    </location>
</feature>
<proteinExistence type="inferred from homology"/>
<evidence type="ECO:0000256" key="3">
    <source>
        <dbReference type="ARBA" id="ARBA00022475"/>
    </source>
</evidence>
<keyword evidence="4 7" id="KW-0812">Transmembrane</keyword>
<dbReference type="InterPro" id="IPR001851">
    <property type="entry name" value="ABC_transp_permease"/>
</dbReference>
<feature type="transmembrane region" description="Helical" evidence="7">
    <location>
        <begin position="260"/>
        <end position="278"/>
    </location>
</feature>
<feature type="transmembrane region" description="Helical" evidence="7">
    <location>
        <begin position="84"/>
        <end position="104"/>
    </location>
</feature>
<keyword evidence="9" id="KW-1185">Reference proteome</keyword>
<dbReference type="PANTHER" id="PTHR32196">
    <property type="entry name" value="ABC TRANSPORTER PERMEASE PROTEIN YPHD-RELATED-RELATED"/>
    <property type="match status" value="1"/>
</dbReference>
<feature type="transmembrane region" description="Helical" evidence="7">
    <location>
        <begin position="285"/>
        <end position="304"/>
    </location>
</feature>
<evidence type="ECO:0000256" key="1">
    <source>
        <dbReference type="ARBA" id="ARBA00004429"/>
    </source>
</evidence>
<dbReference type="CDD" id="cd06579">
    <property type="entry name" value="TM_PBP1_transp_AraH_like"/>
    <property type="match status" value="1"/>
</dbReference>
<evidence type="ECO:0000256" key="5">
    <source>
        <dbReference type="ARBA" id="ARBA00022989"/>
    </source>
</evidence>
<dbReference type="GO" id="GO:0005886">
    <property type="term" value="C:plasma membrane"/>
    <property type="evidence" value="ECO:0007669"/>
    <property type="project" value="UniProtKB-SubCell"/>
</dbReference>
<name>A0A845SGX2_9GAMM</name>
<feature type="transmembrane region" description="Helical" evidence="7">
    <location>
        <begin position="310"/>
        <end position="334"/>
    </location>
</feature>
<keyword evidence="6 7" id="KW-0472">Membrane</keyword>
<feature type="transmembrane region" description="Helical" evidence="7">
    <location>
        <begin position="110"/>
        <end position="131"/>
    </location>
</feature>
<dbReference type="RefSeq" id="WP_162364892.1">
    <property type="nucleotide sequence ID" value="NZ_WUBS01000003.1"/>
</dbReference>
<dbReference type="AlphaFoldDB" id="A0A845SGX2"/>
<feature type="transmembrane region" description="Helical" evidence="7">
    <location>
        <begin position="138"/>
        <end position="157"/>
    </location>
</feature>
<evidence type="ECO:0000256" key="6">
    <source>
        <dbReference type="ARBA" id="ARBA00023136"/>
    </source>
</evidence>
<comment type="caution">
    <text evidence="8">The sequence shown here is derived from an EMBL/GenBank/DDBJ whole genome shotgun (WGS) entry which is preliminary data.</text>
</comment>
<feature type="transmembrane region" description="Helical" evidence="7">
    <location>
        <begin position="52"/>
        <end position="72"/>
    </location>
</feature>
<protein>
    <submittedName>
        <fullName evidence="8">ABC transporter permease</fullName>
    </submittedName>
</protein>
<sequence>MSKISLAAPEAGRIDRRANGRMSPESVAPLLLLGLTVVMILASRLISPSLGSWSQVLMIVTLGSFLLVVSFGQGLVVLSGGMDLSVASLFMYGGVMSAGAIGAAGGNIAYMLPLILLSAAAIGALSGLGITLLRIPPFIMTMGTGIIVASLALGATGGSTLGASPKLLADIVKGSVSGIPCIVLFTLVFSALGIVIQTRTVFGRNLYALGGSPGAARVGGIPVGAATVAAYALSGLCAALGGALLTGYSDGATLRMGDPYLLPSIAAVVVGGSSILGGKGTFIGTIAGSLFLTTVDSVIAATSLGQGWRLIVSGAIITVALLCQSGSANSLILLSGKTRALFKR</sequence>
<evidence type="ECO:0000313" key="8">
    <source>
        <dbReference type="EMBL" id="NDL62194.1"/>
    </source>
</evidence>
<gene>
    <name evidence="8" type="ORF">GRH90_05425</name>
</gene>
<keyword evidence="5 7" id="KW-1133">Transmembrane helix</keyword>
<reference evidence="8 9" key="1">
    <citation type="submission" date="2019-12" db="EMBL/GenBank/DDBJ databases">
        <authorList>
            <person name="Lee S.D."/>
        </authorList>
    </citation>
    <scope>NUCLEOTIDE SEQUENCE [LARGE SCALE GENOMIC DNA]</scope>
    <source>
        <strain evidence="8 9">SAP-6</strain>
    </source>
</reference>
<dbReference type="GO" id="GO:0022857">
    <property type="term" value="F:transmembrane transporter activity"/>
    <property type="evidence" value="ECO:0007669"/>
    <property type="project" value="InterPro"/>
</dbReference>
<evidence type="ECO:0000256" key="2">
    <source>
        <dbReference type="ARBA" id="ARBA00007942"/>
    </source>
</evidence>
<feature type="transmembrane region" description="Helical" evidence="7">
    <location>
        <begin position="177"/>
        <end position="202"/>
    </location>
</feature>
<keyword evidence="3" id="KW-1003">Cell membrane</keyword>
<evidence type="ECO:0000256" key="4">
    <source>
        <dbReference type="ARBA" id="ARBA00022692"/>
    </source>
</evidence>
<feature type="transmembrane region" description="Helical" evidence="7">
    <location>
        <begin position="223"/>
        <end position="248"/>
    </location>
</feature>
<dbReference type="EMBL" id="WUBS01000003">
    <property type="protein sequence ID" value="NDL62194.1"/>
    <property type="molecule type" value="Genomic_DNA"/>
</dbReference>
<evidence type="ECO:0000313" key="9">
    <source>
        <dbReference type="Proteomes" id="UP000461443"/>
    </source>
</evidence>
<dbReference type="Proteomes" id="UP000461443">
    <property type="component" value="Unassembled WGS sequence"/>
</dbReference>
<organism evidence="8 9">
    <name type="scientific">Acerihabitans arboris</name>
    <dbReference type="NCBI Taxonomy" id="2691583"/>
    <lineage>
        <taxon>Bacteria</taxon>
        <taxon>Pseudomonadati</taxon>
        <taxon>Pseudomonadota</taxon>
        <taxon>Gammaproteobacteria</taxon>
        <taxon>Enterobacterales</taxon>
        <taxon>Pectobacteriaceae</taxon>
        <taxon>Acerihabitans</taxon>
    </lineage>
</organism>